<dbReference type="AlphaFoldDB" id="A0A8K0G5J2"/>
<evidence type="ECO:0000313" key="2">
    <source>
        <dbReference type="Proteomes" id="UP000801492"/>
    </source>
</evidence>
<accession>A0A8K0G5J2</accession>
<evidence type="ECO:0000313" key="1">
    <source>
        <dbReference type="EMBL" id="KAF2886799.1"/>
    </source>
</evidence>
<feature type="non-terminal residue" evidence="1">
    <location>
        <position position="321"/>
    </location>
</feature>
<dbReference type="InterPro" id="IPR021109">
    <property type="entry name" value="Peptidase_aspartic_dom_sf"/>
</dbReference>
<organism evidence="1 2">
    <name type="scientific">Ignelater luminosus</name>
    <name type="common">Cucubano</name>
    <name type="synonym">Pyrophorus luminosus</name>
    <dbReference type="NCBI Taxonomy" id="2038154"/>
    <lineage>
        <taxon>Eukaryota</taxon>
        <taxon>Metazoa</taxon>
        <taxon>Ecdysozoa</taxon>
        <taxon>Arthropoda</taxon>
        <taxon>Hexapoda</taxon>
        <taxon>Insecta</taxon>
        <taxon>Pterygota</taxon>
        <taxon>Neoptera</taxon>
        <taxon>Endopterygota</taxon>
        <taxon>Coleoptera</taxon>
        <taxon>Polyphaga</taxon>
        <taxon>Elateriformia</taxon>
        <taxon>Elateroidea</taxon>
        <taxon>Elateridae</taxon>
        <taxon>Agrypninae</taxon>
        <taxon>Pyrophorini</taxon>
        <taxon>Ignelater</taxon>
    </lineage>
</organism>
<dbReference type="PANTHER" id="PTHR33198">
    <property type="entry name" value="ANK_REP_REGION DOMAIN-CONTAINING PROTEIN-RELATED"/>
    <property type="match status" value="1"/>
</dbReference>
<proteinExistence type="predicted"/>
<dbReference type="PANTHER" id="PTHR33198:SF20">
    <property type="entry name" value="RETROTRANSPOSON GAG DOMAIN-CONTAINING PROTEIN"/>
    <property type="match status" value="1"/>
</dbReference>
<sequence length="321" mass="36782">MAVIGGPVKLPPDFDLQSSNAANEWKFWKSTFEDYLVATGQDEAQDKVKLSILRNRIGVSSAKIMTTFNIPSDQENNYALITKSIDEYVNPRINECFERYNFLKRVQSKGESFEHFLTECKQLVKSCNYNAIDPQKTNEDKTLRDKTLIGIRDPSTREALLRIDQLTLEKAITFCRTSEQEEQERENMINVVEHFLVHDNVLHIDKFAGNVAFAISCTVKNVKTIECNSNSSSTSDLFVNTIRVNNVHHKQNHVWDEIVSIENRKLKIKVDTGADVSIMPLKVFKKLDSQFKIRPTNYVLKAFEASTLKPTGVVRLHCNYK</sequence>
<reference evidence="1" key="1">
    <citation type="submission" date="2019-08" db="EMBL/GenBank/DDBJ databases">
        <title>The genome of the North American firefly Photinus pyralis.</title>
        <authorList>
            <consortium name="Photinus pyralis genome working group"/>
            <person name="Fallon T.R."/>
            <person name="Sander Lower S.E."/>
            <person name="Weng J.-K."/>
        </authorList>
    </citation>
    <scope>NUCLEOTIDE SEQUENCE</scope>
    <source>
        <strain evidence="1">TRF0915ILg1</strain>
        <tissue evidence="1">Whole body</tissue>
    </source>
</reference>
<dbReference type="EMBL" id="VTPC01086396">
    <property type="protein sequence ID" value="KAF2886799.1"/>
    <property type="molecule type" value="Genomic_DNA"/>
</dbReference>
<protein>
    <recommendedName>
        <fullName evidence="3">Peptidase A2 domain-containing protein</fullName>
    </recommendedName>
</protein>
<dbReference type="SUPFAM" id="SSF50630">
    <property type="entry name" value="Acid proteases"/>
    <property type="match status" value="1"/>
</dbReference>
<dbReference type="Proteomes" id="UP000801492">
    <property type="component" value="Unassembled WGS sequence"/>
</dbReference>
<gene>
    <name evidence="1" type="ORF">ILUMI_19377</name>
</gene>
<comment type="caution">
    <text evidence="1">The sequence shown here is derived from an EMBL/GenBank/DDBJ whole genome shotgun (WGS) entry which is preliminary data.</text>
</comment>
<evidence type="ECO:0008006" key="3">
    <source>
        <dbReference type="Google" id="ProtNLM"/>
    </source>
</evidence>
<keyword evidence="2" id="KW-1185">Reference proteome</keyword>
<dbReference type="OrthoDB" id="7323790at2759"/>
<name>A0A8K0G5J2_IGNLU</name>